<gene>
    <name evidence="1" type="ORF">PENTCL1PPCAC_15990</name>
</gene>
<sequence>REYIVENATILEIHGVCAWHSESLCAILFGIQELGYSATSALLCLSFAYRFRSIVASTEKRSEILPLAMASLIILLNTPLVPLYHRACTLDDPIIEKYRASNGIRTLLILQYRDTLTLCLVNYSMISSLIPFIACLKLRLMTLA</sequence>
<organism evidence="1 2">
    <name type="scientific">Pristionchus entomophagus</name>
    <dbReference type="NCBI Taxonomy" id="358040"/>
    <lineage>
        <taxon>Eukaryota</taxon>
        <taxon>Metazoa</taxon>
        <taxon>Ecdysozoa</taxon>
        <taxon>Nematoda</taxon>
        <taxon>Chromadorea</taxon>
        <taxon>Rhabditida</taxon>
        <taxon>Rhabditina</taxon>
        <taxon>Diplogasteromorpha</taxon>
        <taxon>Diplogasteroidea</taxon>
        <taxon>Neodiplogasteridae</taxon>
        <taxon>Pristionchus</taxon>
    </lineage>
</organism>
<dbReference type="AlphaFoldDB" id="A0AAV5THL0"/>
<protein>
    <recommendedName>
        <fullName evidence="3">G protein-coupled receptor</fullName>
    </recommendedName>
</protein>
<evidence type="ECO:0000313" key="1">
    <source>
        <dbReference type="EMBL" id="GMS93815.1"/>
    </source>
</evidence>
<comment type="caution">
    <text evidence="1">The sequence shown here is derived from an EMBL/GenBank/DDBJ whole genome shotgun (WGS) entry which is preliminary data.</text>
</comment>
<proteinExistence type="predicted"/>
<dbReference type="EMBL" id="BTSX01000004">
    <property type="protein sequence ID" value="GMS93815.1"/>
    <property type="molecule type" value="Genomic_DNA"/>
</dbReference>
<name>A0AAV5THL0_9BILA</name>
<accession>A0AAV5THL0</accession>
<dbReference type="Proteomes" id="UP001432027">
    <property type="component" value="Unassembled WGS sequence"/>
</dbReference>
<feature type="non-terminal residue" evidence="1">
    <location>
        <position position="1"/>
    </location>
</feature>
<keyword evidence="2" id="KW-1185">Reference proteome</keyword>
<evidence type="ECO:0008006" key="3">
    <source>
        <dbReference type="Google" id="ProtNLM"/>
    </source>
</evidence>
<reference evidence="1" key="1">
    <citation type="submission" date="2023-10" db="EMBL/GenBank/DDBJ databases">
        <title>Genome assembly of Pristionchus species.</title>
        <authorList>
            <person name="Yoshida K."/>
            <person name="Sommer R.J."/>
        </authorList>
    </citation>
    <scope>NUCLEOTIDE SEQUENCE</scope>
    <source>
        <strain evidence="1">RS0144</strain>
    </source>
</reference>
<feature type="non-terminal residue" evidence="1">
    <location>
        <position position="144"/>
    </location>
</feature>
<evidence type="ECO:0000313" key="2">
    <source>
        <dbReference type="Proteomes" id="UP001432027"/>
    </source>
</evidence>